<evidence type="ECO:0000256" key="1">
    <source>
        <dbReference type="ARBA" id="ARBA00004123"/>
    </source>
</evidence>
<dbReference type="AlphaFoldDB" id="V5G286"/>
<dbReference type="InterPro" id="IPR006600">
    <property type="entry name" value="HTH_CenpB_DNA-bd_dom"/>
</dbReference>
<dbReference type="SMART" id="SM00674">
    <property type="entry name" value="CENPB"/>
    <property type="match status" value="1"/>
</dbReference>
<evidence type="ECO:0000256" key="3">
    <source>
        <dbReference type="SAM" id="MobiDB-lite"/>
    </source>
</evidence>
<dbReference type="InterPro" id="IPR050863">
    <property type="entry name" value="CenT-Element_Derived"/>
</dbReference>
<proteinExistence type="predicted"/>
<sequence length="214" mass="24551">MFVSLYNCTVKNRHTHTHKLIRKLIVLYRFVQMPRNDLTLDQKLEILNKIKQQPPNTTVQVLSQVVGVSKTTIGKLLKNEAQLREQSAAGGTSRGQKRKRTGKDPDVEDALLEWFTIVTGCGVQVIGPMLHGKAEDLARKLGHEEFTATDGWLNRWKGRHTIKFQSLWRKGKCKYGSVKMWKLIRLPEIMKQFSPEDIYNADETGLYYRATPDG</sequence>
<dbReference type="PANTHER" id="PTHR19303">
    <property type="entry name" value="TRANSPOSON"/>
    <property type="match status" value="1"/>
</dbReference>
<dbReference type="Pfam" id="PF03221">
    <property type="entry name" value="HTH_Tnp_Tc5"/>
    <property type="match status" value="1"/>
</dbReference>
<feature type="region of interest" description="Disordered" evidence="3">
    <location>
        <begin position="84"/>
        <end position="104"/>
    </location>
</feature>
<evidence type="ECO:0000259" key="4">
    <source>
        <dbReference type="PROSITE" id="PS51253"/>
    </source>
</evidence>
<comment type="subcellular location">
    <subcellularLocation>
        <location evidence="1">Nucleus</location>
    </subcellularLocation>
</comment>
<name>V5G286_ANOGL</name>
<dbReference type="SUPFAM" id="SSF46689">
    <property type="entry name" value="Homeodomain-like"/>
    <property type="match status" value="1"/>
</dbReference>
<dbReference type="GO" id="GO:0005634">
    <property type="term" value="C:nucleus"/>
    <property type="evidence" value="ECO:0007669"/>
    <property type="project" value="UniProtKB-SubCell"/>
</dbReference>
<dbReference type="Gene3D" id="1.10.10.60">
    <property type="entry name" value="Homeodomain-like"/>
    <property type="match status" value="2"/>
</dbReference>
<keyword evidence="2" id="KW-0238">DNA-binding</keyword>
<evidence type="ECO:0000313" key="5">
    <source>
        <dbReference type="EMBL" id="JAB64120.1"/>
    </source>
</evidence>
<dbReference type="GO" id="GO:0003677">
    <property type="term" value="F:DNA binding"/>
    <property type="evidence" value="ECO:0007669"/>
    <property type="project" value="UniProtKB-KW"/>
</dbReference>
<protein>
    <submittedName>
        <fullName evidence="5">Tigger transposable element-derived protein 4</fullName>
    </submittedName>
</protein>
<dbReference type="PANTHER" id="PTHR19303:SF73">
    <property type="entry name" value="PROTEIN PDC2"/>
    <property type="match status" value="1"/>
</dbReference>
<reference evidence="5" key="1">
    <citation type="submission" date="2013-07" db="EMBL/GenBank/DDBJ databases">
        <title>Midgut Transcriptome Profiling of Anoplphora glabripennis, a Lignocellulose Degrading, Wood-Boring Cerambycid.</title>
        <authorList>
            <person name="Scully E.D."/>
            <person name="Hoover K."/>
            <person name="Carlson J.E."/>
            <person name="Tien M."/>
            <person name="Geib S.M."/>
        </authorList>
    </citation>
    <scope>NUCLEOTIDE SEQUENCE</scope>
</reference>
<dbReference type="EMBL" id="GALX01004346">
    <property type="protein sequence ID" value="JAB64120.1"/>
    <property type="molecule type" value="Transcribed_RNA"/>
</dbReference>
<organism evidence="5">
    <name type="scientific">Anoplophora glabripennis</name>
    <name type="common">Asian longhorn beetle</name>
    <name type="synonym">Anoplophora nobilis</name>
    <dbReference type="NCBI Taxonomy" id="217634"/>
    <lineage>
        <taxon>Eukaryota</taxon>
        <taxon>Metazoa</taxon>
        <taxon>Ecdysozoa</taxon>
        <taxon>Arthropoda</taxon>
        <taxon>Hexapoda</taxon>
        <taxon>Insecta</taxon>
        <taxon>Pterygota</taxon>
        <taxon>Neoptera</taxon>
        <taxon>Endopterygota</taxon>
        <taxon>Coleoptera</taxon>
        <taxon>Polyphaga</taxon>
        <taxon>Cucujiformia</taxon>
        <taxon>Chrysomeloidea</taxon>
        <taxon>Cerambycidae</taxon>
        <taxon>Lamiinae</taxon>
        <taxon>Lamiini</taxon>
        <taxon>Anoplophora</taxon>
    </lineage>
</organism>
<dbReference type="InterPro" id="IPR009057">
    <property type="entry name" value="Homeodomain-like_sf"/>
</dbReference>
<evidence type="ECO:0000256" key="2">
    <source>
        <dbReference type="ARBA" id="ARBA00023125"/>
    </source>
</evidence>
<gene>
    <name evidence="5" type="primary">TIGD4</name>
</gene>
<dbReference type="PROSITE" id="PS51253">
    <property type="entry name" value="HTH_CENPB"/>
    <property type="match status" value="1"/>
</dbReference>
<feature type="domain" description="HTH CENPB-type" evidence="4">
    <location>
        <begin position="95"/>
        <end position="166"/>
    </location>
</feature>
<accession>V5G286</accession>